<evidence type="ECO:0000256" key="12">
    <source>
        <dbReference type="SAM" id="Phobius"/>
    </source>
</evidence>
<feature type="transmembrane region" description="Helical" evidence="12">
    <location>
        <begin position="12"/>
        <end position="35"/>
    </location>
</feature>
<keyword evidence="4" id="KW-0479">Metal-binding</keyword>
<evidence type="ECO:0000256" key="8">
    <source>
        <dbReference type="ARBA" id="ARBA00023133"/>
    </source>
</evidence>
<evidence type="ECO:0000256" key="7">
    <source>
        <dbReference type="ARBA" id="ARBA00023004"/>
    </source>
</evidence>
<comment type="pathway">
    <text evidence="11">Porphyrin-containing compound metabolism.</text>
</comment>
<keyword evidence="10" id="KW-1015">Disulfide bond</keyword>
<feature type="transmembrane region" description="Helical" evidence="12">
    <location>
        <begin position="254"/>
        <end position="277"/>
    </location>
</feature>
<evidence type="ECO:0000256" key="5">
    <source>
        <dbReference type="ARBA" id="ARBA00022989"/>
    </source>
</evidence>
<evidence type="ECO:0000256" key="9">
    <source>
        <dbReference type="ARBA" id="ARBA00023136"/>
    </source>
</evidence>
<dbReference type="InterPro" id="IPR050450">
    <property type="entry name" value="COX15/CtaA_HemeA_synthase"/>
</dbReference>
<evidence type="ECO:0000256" key="2">
    <source>
        <dbReference type="ARBA" id="ARBA00022475"/>
    </source>
</evidence>
<dbReference type="Pfam" id="PF02628">
    <property type="entry name" value="COX15-CtaA"/>
    <property type="match status" value="2"/>
</dbReference>
<reference evidence="14" key="1">
    <citation type="submission" date="2023-12" db="EMBL/GenBank/DDBJ databases">
        <title>Novel isolates from deep terrestrial aquifers shed light on the physiology and ecology of the class Limnochordia.</title>
        <authorList>
            <person name="Karnachuk O.V."/>
            <person name="Lukina A.P."/>
            <person name="Avakyan M.R."/>
            <person name="Kadnikov V."/>
            <person name="Begmatov S."/>
            <person name="Beletsky A.V."/>
            <person name="Mardanov A.V."/>
            <person name="Ravin N.V."/>
        </authorList>
    </citation>
    <scope>NUCLEOTIDE SEQUENCE [LARGE SCALE GENOMIC DNA]</scope>
    <source>
        <strain evidence="14">LN</strain>
    </source>
</reference>
<dbReference type="Proteomes" id="UP001333102">
    <property type="component" value="Chromosome"/>
</dbReference>
<evidence type="ECO:0000256" key="11">
    <source>
        <dbReference type="ARBA" id="ARBA00023444"/>
    </source>
</evidence>
<proteinExistence type="predicted"/>
<gene>
    <name evidence="13" type="ORF">VLY81_03290</name>
</gene>
<organism evidence="13 14">
    <name type="scientific">Geochorda subterranea</name>
    <dbReference type="NCBI Taxonomy" id="3109564"/>
    <lineage>
        <taxon>Bacteria</taxon>
        <taxon>Bacillati</taxon>
        <taxon>Bacillota</taxon>
        <taxon>Limnochordia</taxon>
        <taxon>Limnochordales</taxon>
        <taxon>Geochordaceae</taxon>
        <taxon>Geochorda</taxon>
    </lineage>
</organism>
<evidence type="ECO:0000256" key="1">
    <source>
        <dbReference type="ARBA" id="ARBA00004141"/>
    </source>
</evidence>
<feature type="transmembrane region" description="Helical" evidence="12">
    <location>
        <begin position="229"/>
        <end position="247"/>
    </location>
</feature>
<evidence type="ECO:0000313" key="13">
    <source>
        <dbReference type="EMBL" id="WRP15208.1"/>
    </source>
</evidence>
<evidence type="ECO:0000256" key="10">
    <source>
        <dbReference type="ARBA" id="ARBA00023157"/>
    </source>
</evidence>
<keyword evidence="7" id="KW-0408">Iron</keyword>
<name>A0ABZ1BSN1_9FIRM</name>
<accession>A0ABZ1BSN1</accession>
<keyword evidence="9 12" id="KW-0472">Membrane</keyword>
<evidence type="ECO:0000256" key="3">
    <source>
        <dbReference type="ARBA" id="ARBA00022692"/>
    </source>
</evidence>
<dbReference type="PANTHER" id="PTHR35457:SF1">
    <property type="entry name" value="HEME A SYNTHASE"/>
    <property type="match status" value="1"/>
</dbReference>
<keyword evidence="14" id="KW-1185">Reference proteome</keyword>
<evidence type="ECO:0000313" key="14">
    <source>
        <dbReference type="Proteomes" id="UP001333102"/>
    </source>
</evidence>
<sequence length="330" mass="33117">MQVRRGPALESPVPVGLVQAVAVVSFLVVLVGGVVRVTGSGLGCPDWPLCYGSVVPPVGGAALVEFSHRVVAGLFMLGTYWLAWRSRPGRAGVALAGSTGTVRIALSRLAAAAAVLVTLQALLGGANVLTELAPGVGGAHLILATVVVGLTAAAVVMARAVAGGGHGRLPAARTSVSLGFTATAAVLAMAVVGIGAYVRALGASLACTDWPLCGGSVLPPSGWPFWLQWSHRVAALALGMAIVVGVLRSRGATAWWSAGLLYVVQVGLGAVAVVWQLPAAVRVAHLGVATLLVALLSAETARCWLAEVHRPGSGTARASRAVNPGLDSGA</sequence>
<feature type="transmembrane region" description="Helical" evidence="12">
    <location>
        <begin position="141"/>
        <end position="162"/>
    </location>
</feature>
<dbReference type="PANTHER" id="PTHR35457">
    <property type="entry name" value="HEME A SYNTHASE"/>
    <property type="match status" value="1"/>
</dbReference>
<keyword evidence="3 12" id="KW-0812">Transmembrane</keyword>
<dbReference type="EMBL" id="CP141614">
    <property type="protein sequence ID" value="WRP15208.1"/>
    <property type="molecule type" value="Genomic_DNA"/>
</dbReference>
<protein>
    <submittedName>
        <fullName evidence="13">COX15/CtaA family protein</fullName>
    </submittedName>
</protein>
<dbReference type="RefSeq" id="WP_324669601.1">
    <property type="nucleotide sequence ID" value="NZ_CP141614.1"/>
</dbReference>
<keyword evidence="6" id="KW-0560">Oxidoreductase</keyword>
<feature type="transmembrane region" description="Helical" evidence="12">
    <location>
        <begin position="283"/>
        <end position="305"/>
    </location>
</feature>
<keyword evidence="5 12" id="KW-1133">Transmembrane helix</keyword>
<feature type="transmembrane region" description="Helical" evidence="12">
    <location>
        <begin position="105"/>
        <end position="129"/>
    </location>
</feature>
<dbReference type="InterPro" id="IPR003780">
    <property type="entry name" value="COX15/CtaA_fam"/>
</dbReference>
<keyword evidence="2" id="KW-1003">Cell membrane</keyword>
<feature type="transmembrane region" description="Helical" evidence="12">
    <location>
        <begin position="66"/>
        <end position="84"/>
    </location>
</feature>
<feature type="transmembrane region" description="Helical" evidence="12">
    <location>
        <begin position="174"/>
        <end position="198"/>
    </location>
</feature>
<comment type="subcellular location">
    <subcellularLocation>
        <location evidence="1">Membrane</location>
        <topology evidence="1">Multi-pass membrane protein</topology>
    </subcellularLocation>
</comment>
<keyword evidence="8" id="KW-0350">Heme biosynthesis</keyword>
<evidence type="ECO:0000256" key="4">
    <source>
        <dbReference type="ARBA" id="ARBA00022723"/>
    </source>
</evidence>
<evidence type="ECO:0000256" key="6">
    <source>
        <dbReference type="ARBA" id="ARBA00023002"/>
    </source>
</evidence>